<dbReference type="EMBL" id="CP024172">
    <property type="protein sequence ID" value="AZW17265.1"/>
    <property type="molecule type" value="Genomic_DNA"/>
</dbReference>
<dbReference type="InterPro" id="IPR005064">
    <property type="entry name" value="BUG"/>
</dbReference>
<feature type="signal peptide" evidence="2">
    <location>
        <begin position="1"/>
        <end position="20"/>
    </location>
</feature>
<evidence type="ECO:0000256" key="1">
    <source>
        <dbReference type="ARBA" id="ARBA00006987"/>
    </source>
</evidence>
<evidence type="ECO:0000313" key="4">
    <source>
        <dbReference type="Proteomes" id="UP000282741"/>
    </source>
</evidence>
<dbReference type="Pfam" id="PF03401">
    <property type="entry name" value="TctC"/>
    <property type="match status" value="1"/>
</dbReference>
<dbReference type="KEGG" id="bhz:ACR54_04049"/>
<dbReference type="GeneID" id="92995486"/>
<protein>
    <submittedName>
        <fullName evidence="3">Tripartite tricarboxylate transporter substrate binding protein</fullName>
    </submittedName>
</protein>
<evidence type="ECO:0000313" key="3">
    <source>
        <dbReference type="EMBL" id="AZW17265.1"/>
    </source>
</evidence>
<dbReference type="Gene3D" id="3.40.190.150">
    <property type="entry name" value="Bordetella uptake gene, domain 1"/>
    <property type="match status" value="1"/>
</dbReference>
<organism evidence="3 4">
    <name type="scientific">Bordetella hinzii</name>
    <dbReference type="NCBI Taxonomy" id="103855"/>
    <lineage>
        <taxon>Bacteria</taxon>
        <taxon>Pseudomonadati</taxon>
        <taxon>Pseudomonadota</taxon>
        <taxon>Betaproteobacteria</taxon>
        <taxon>Burkholderiales</taxon>
        <taxon>Alcaligenaceae</taxon>
        <taxon>Bordetella</taxon>
    </lineage>
</organism>
<dbReference type="PANTHER" id="PTHR42928:SF5">
    <property type="entry name" value="BLR1237 PROTEIN"/>
    <property type="match status" value="1"/>
</dbReference>
<dbReference type="AlphaFoldDB" id="A0AAN1RWZ8"/>
<reference evidence="4" key="1">
    <citation type="submission" date="2017-10" db="EMBL/GenBank/DDBJ databases">
        <title>Whole genome sequencing of various Bordetella species.</title>
        <authorList>
            <person name="Weigand M.R."/>
            <person name="Loparev V."/>
            <person name="Peng Y."/>
            <person name="Bowden K.E."/>
            <person name="Tondella M.L."/>
            <person name="Williams M.M."/>
        </authorList>
    </citation>
    <scope>NUCLEOTIDE SEQUENCE [LARGE SCALE GENOMIC DNA]</scope>
    <source>
        <strain evidence="4">H720</strain>
    </source>
</reference>
<feature type="chain" id="PRO_5042861391" evidence="2">
    <location>
        <begin position="21"/>
        <end position="319"/>
    </location>
</feature>
<dbReference type="PIRSF" id="PIRSF017082">
    <property type="entry name" value="YflP"/>
    <property type="match status" value="1"/>
</dbReference>
<keyword evidence="2" id="KW-0732">Signal</keyword>
<dbReference type="InterPro" id="IPR042100">
    <property type="entry name" value="Bug_dom1"/>
</dbReference>
<dbReference type="Proteomes" id="UP000282741">
    <property type="component" value="Chromosome"/>
</dbReference>
<dbReference type="RefSeq" id="WP_029580223.1">
    <property type="nucleotide sequence ID" value="NZ_CP012076.1"/>
</dbReference>
<proteinExistence type="inferred from homology"/>
<dbReference type="Gene3D" id="3.40.190.10">
    <property type="entry name" value="Periplasmic binding protein-like II"/>
    <property type="match status" value="1"/>
</dbReference>
<gene>
    <name evidence="3" type="ORF">CS347_11030</name>
</gene>
<name>A0AAN1RWZ8_9BORD</name>
<dbReference type="PANTHER" id="PTHR42928">
    <property type="entry name" value="TRICARBOXYLATE-BINDING PROTEIN"/>
    <property type="match status" value="1"/>
</dbReference>
<dbReference type="SUPFAM" id="SSF53850">
    <property type="entry name" value="Periplasmic binding protein-like II"/>
    <property type="match status" value="1"/>
</dbReference>
<comment type="similarity">
    <text evidence="1">Belongs to the UPF0065 (bug) family.</text>
</comment>
<sequence>MKSRLLASLLACLAFGLAQAETFPSRTITFVVPYAPGGPSDVVARALGQEVAKAAGQSVIVENRPGGGTVIGTQAMLAQPADGQTISLAAASFVVVPHLLPKAPYDAARDVAPVTLLFSNPHVLVVAPKVPATDLKGFIDWAKGRKGNASYASFGVGSSGHLGFERFKAAAGIDLLHVPYKGAAPAATAVLSGEVEASFADVGAVMPYIKAGKLRAIAVAGEHRSEALPDVPTFAEAGMPGFVSQTWVGLITKAGVAPERVERLNRLFAEALAQPAVKTLLLQSGLEAQPGTPAAFAAFMAQEDKSNAEIIRSANIRLE</sequence>
<evidence type="ECO:0000256" key="2">
    <source>
        <dbReference type="SAM" id="SignalP"/>
    </source>
</evidence>
<accession>A0AAN1RWZ8</accession>
<dbReference type="CDD" id="cd07012">
    <property type="entry name" value="PBP2_Bug_TTT"/>
    <property type="match status" value="1"/>
</dbReference>